<protein>
    <recommendedName>
        <fullName evidence="1">Glycosyltransferase 2-like domain-containing protein</fullName>
    </recommendedName>
</protein>
<evidence type="ECO:0000259" key="1">
    <source>
        <dbReference type="Pfam" id="PF00535"/>
    </source>
</evidence>
<name>A0A1D3MI53_BACMY</name>
<proteinExistence type="predicted"/>
<dbReference type="RefSeq" id="WP_070128332.1">
    <property type="nucleotide sequence ID" value="NZ_FMJF01000014.1"/>
</dbReference>
<evidence type="ECO:0000313" key="2">
    <source>
        <dbReference type="EMBL" id="OFD95281.1"/>
    </source>
</evidence>
<dbReference type="EMBL" id="LXLX01000027">
    <property type="protein sequence ID" value="OFD95281.1"/>
    <property type="molecule type" value="Genomic_DNA"/>
</dbReference>
<dbReference type="SUPFAM" id="SSF53448">
    <property type="entry name" value="Nucleotide-diphospho-sugar transferases"/>
    <property type="match status" value="1"/>
</dbReference>
<dbReference type="Pfam" id="PF00535">
    <property type="entry name" value="Glycos_transf_2"/>
    <property type="match status" value="1"/>
</dbReference>
<accession>A0A1D3MI53</accession>
<organism evidence="2 3">
    <name type="scientific">Bacillus mycoides</name>
    <dbReference type="NCBI Taxonomy" id="1405"/>
    <lineage>
        <taxon>Bacteria</taxon>
        <taxon>Bacillati</taxon>
        <taxon>Bacillota</taxon>
        <taxon>Bacilli</taxon>
        <taxon>Bacillales</taxon>
        <taxon>Bacillaceae</taxon>
        <taxon>Bacillus</taxon>
        <taxon>Bacillus cereus group</taxon>
    </lineage>
</organism>
<feature type="domain" description="Glycosyltransferase 2-like" evidence="1">
    <location>
        <begin position="24"/>
        <end position="133"/>
    </location>
</feature>
<dbReference type="Proteomes" id="UP000175835">
    <property type="component" value="Unassembled WGS sequence"/>
</dbReference>
<sequence length="239" mass="28468">MFECKNQLSRSNIENLKNNSNIPVIVIAFNNITYLKKMLNQLQEKKVEDENIWIWDNNSTFPPLLKFYEQISTKYNLMKNNENYGPQFFTNPQVLNLLPDFFAVSDPDLYFNEQMPDDFLGYLKKLTIDLSVFKAGLALDISPDPNFNEELRAGFQCTVRQWEQQFWLFPLRQYNNPKVYKAHIDTTFAVYNKKFINNGFYDAVRVADDFTCKHLPWYKNNIISDEEKKLFNTEWSNWN</sequence>
<evidence type="ECO:0000313" key="3">
    <source>
        <dbReference type="Proteomes" id="UP000175835"/>
    </source>
</evidence>
<dbReference type="InterPro" id="IPR029044">
    <property type="entry name" value="Nucleotide-diphossugar_trans"/>
</dbReference>
<reference evidence="2 3" key="1">
    <citation type="submission" date="2016-05" db="EMBL/GenBank/DDBJ databases">
        <title>Bacillus thuringiensis and Bacillus weihenstephanensis as novel biocontrol agents of wilt causing Verticillium species.</title>
        <authorList>
            <person name="Hollensteiner J."/>
            <person name="Wemheuer F."/>
            <person name="Harting R."/>
            <person name="Kolarzyk A."/>
            <person name="Diaz-Valerio S."/>
            <person name="Poehlein A."/>
            <person name="Brzuszkiewicz E."/>
            <person name="Nesemann K."/>
            <person name="Braus-Stromeyer S."/>
            <person name="Braus G."/>
            <person name="Daniel R."/>
            <person name="Liesegang H."/>
        </authorList>
    </citation>
    <scope>NUCLEOTIDE SEQUENCE [LARGE SCALE GENOMIC DNA]</scope>
    <source>
        <strain evidence="2 3">GOE11</strain>
    </source>
</reference>
<dbReference type="InterPro" id="IPR001173">
    <property type="entry name" value="Glyco_trans_2-like"/>
</dbReference>
<dbReference type="AlphaFoldDB" id="A0A1D3MI53"/>
<dbReference type="PATRIC" id="fig|86662.23.peg.2323"/>
<gene>
    <name evidence="2" type="ORF">BWGOE11_23900</name>
</gene>
<comment type="caution">
    <text evidence="2">The sequence shown here is derived from an EMBL/GenBank/DDBJ whole genome shotgun (WGS) entry which is preliminary data.</text>
</comment>